<accession>A0AAI9DH26</accession>
<dbReference type="RefSeq" id="WP_086579224.1">
    <property type="nucleotide sequence ID" value="NZ_JAEOAR010000004.1"/>
</dbReference>
<name>A0AAI9DH26_PLUGE</name>
<comment type="caution">
    <text evidence="1">The sequence shown here is derived from an EMBL/GenBank/DDBJ whole genome shotgun (WGS) entry which is preliminary data.</text>
</comment>
<dbReference type="EMBL" id="ABLOKC030000001">
    <property type="protein sequence ID" value="EML1469614.1"/>
    <property type="molecule type" value="Genomic_DNA"/>
</dbReference>
<reference evidence="1" key="1">
    <citation type="submission" date="2024-02" db="EMBL/GenBank/DDBJ databases">
        <authorList>
            <consortium name="Clinical and Environmental Microbiology Branch: Whole genome sequencing antimicrobial resistance pathogens in the healthcare setting"/>
        </authorList>
    </citation>
    <scope>NUCLEOTIDE SEQUENCE</scope>
    <source>
        <strain evidence="1">2021DK-00143</strain>
    </source>
</reference>
<gene>
    <name evidence="1" type="ORF">QEG54_000281</name>
</gene>
<protein>
    <submittedName>
        <fullName evidence="1">Uncharacterized protein</fullName>
    </submittedName>
</protein>
<dbReference type="AlphaFoldDB" id="A0AAI9DH26"/>
<proteinExistence type="predicted"/>
<sequence length="237" mass="27179">MSASDLLRAKFHSDRQLALYAQHGFDSTLQASRQVASDIYAGLERVSWYSSCLIPQYHNICKELFAEDVRMARSIYSIYRYRDVIILMIKVYIDSIVADNKEGNQQSKIRHADTQIAGFSATYATSKMTKAAVILAISTSISKSDLVSSIVAQKISKRLPFYVMLTQAIGLEQNCALAARRLKSLDPKYYALLYELEVEMLYYYIEPIILKIIKATLHNYNIPYERAVEMIRREFNV</sequence>
<organism evidence="1">
    <name type="scientific">Pluralibacter gergoviae</name>
    <name type="common">Enterobacter gergoviae</name>
    <dbReference type="NCBI Taxonomy" id="61647"/>
    <lineage>
        <taxon>Bacteria</taxon>
        <taxon>Pseudomonadati</taxon>
        <taxon>Pseudomonadota</taxon>
        <taxon>Gammaproteobacteria</taxon>
        <taxon>Enterobacterales</taxon>
        <taxon>Enterobacteriaceae</taxon>
        <taxon>Pluralibacter</taxon>
    </lineage>
</organism>
<evidence type="ECO:0000313" key="1">
    <source>
        <dbReference type="EMBL" id="EML1469614.1"/>
    </source>
</evidence>